<organism evidence="1 2">
    <name type="scientific">Pseudocercospora fijiensis (strain CIRAD86)</name>
    <name type="common">Black leaf streak disease fungus</name>
    <name type="synonym">Mycosphaerella fijiensis</name>
    <dbReference type="NCBI Taxonomy" id="383855"/>
    <lineage>
        <taxon>Eukaryota</taxon>
        <taxon>Fungi</taxon>
        <taxon>Dikarya</taxon>
        <taxon>Ascomycota</taxon>
        <taxon>Pezizomycotina</taxon>
        <taxon>Dothideomycetes</taxon>
        <taxon>Dothideomycetidae</taxon>
        <taxon>Mycosphaerellales</taxon>
        <taxon>Mycosphaerellaceae</taxon>
        <taxon>Pseudocercospora</taxon>
    </lineage>
</organism>
<dbReference type="AlphaFoldDB" id="N1Q6H2"/>
<dbReference type="VEuPathDB" id="FungiDB:MYCFIDRAFT_205861"/>
<keyword evidence="2" id="KW-1185">Reference proteome</keyword>
<gene>
    <name evidence="1" type="ORF">MYCFIDRAFT_205861</name>
</gene>
<dbReference type="KEGG" id="pfj:MYCFIDRAFT_205861"/>
<dbReference type="Proteomes" id="UP000016932">
    <property type="component" value="Unassembled WGS sequence"/>
</dbReference>
<proteinExistence type="predicted"/>
<reference evidence="1 2" key="1">
    <citation type="journal article" date="2012" name="PLoS Pathog.">
        <title>Diverse lifestyles and strategies of plant pathogenesis encoded in the genomes of eighteen Dothideomycetes fungi.</title>
        <authorList>
            <person name="Ohm R.A."/>
            <person name="Feau N."/>
            <person name="Henrissat B."/>
            <person name="Schoch C.L."/>
            <person name="Horwitz B.A."/>
            <person name="Barry K.W."/>
            <person name="Condon B.J."/>
            <person name="Copeland A.C."/>
            <person name="Dhillon B."/>
            <person name="Glaser F."/>
            <person name="Hesse C.N."/>
            <person name="Kosti I."/>
            <person name="LaButti K."/>
            <person name="Lindquist E.A."/>
            <person name="Lucas S."/>
            <person name="Salamov A.A."/>
            <person name="Bradshaw R.E."/>
            <person name="Ciuffetti L."/>
            <person name="Hamelin R.C."/>
            <person name="Kema G.H.J."/>
            <person name="Lawrence C."/>
            <person name="Scott J.A."/>
            <person name="Spatafora J.W."/>
            <person name="Turgeon B.G."/>
            <person name="de Wit P.J.G.M."/>
            <person name="Zhong S."/>
            <person name="Goodwin S.B."/>
            <person name="Grigoriev I.V."/>
        </authorList>
    </citation>
    <scope>NUCLEOTIDE SEQUENCE [LARGE SCALE GENOMIC DNA]</scope>
    <source>
        <strain evidence="1 2">CIRAD86</strain>
    </source>
</reference>
<protein>
    <submittedName>
        <fullName evidence="1">Uncharacterized protein</fullName>
    </submittedName>
</protein>
<dbReference type="GeneID" id="19336441"/>
<sequence length="171" mass="19405">MPATQPEPNTEHSWSIAMGDDRLWRRAYITPQPCDYPWLASRCLITGIAMTSMLIPLGRDLVLVRHKTVIMLESLLLAPDPQIIPASSYEEMTPSLQSIQGRTITITYSRSIGHRDQEFLRRCSLRSGYAYLLGASKPMRKPAVDRFMTITTPLPFPNQISSTTNALLKWR</sequence>
<dbReference type="EMBL" id="KB446555">
    <property type="protein sequence ID" value="EME87959.1"/>
    <property type="molecule type" value="Genomic_DNA"/>
</dbReference>
<dbReference type="RefSeq" id="XP_007921213.1">
    <property type="nucleotide sequence ID" value="XM_007923022.1"/>
</dbReference>
<evidence type="ECO:0000313" key="1">
    <source>
        <dbReference type="EMBL" id="EME87959.1"/>
    </source>
</evidence>
<accession>N1Q6H2</accession>
<dbReference type="HOGENOM" id="CLU_1563533_0_0_1"/>
<name>N1Q6H2_PSEFD</name>
<evidence type="ECO:0000313" key="2">
    <source>
        <dbReference type="Proteomes" id="UP000016932"/>
    </source>
</evidence>